<reference evidence="2 3" key="1">
    <citation type="submission" date="2018-08" db="EMBL/GenBank/DDBJ databases">
        <title>Genomic Encyclopedia of Archaeal and Bacterial Type Strains, Phase II (KMG-II): from individual species to whole genera.</title>
        <authorList>
            <person name="Goeker M."/>
        </authorList>
    </citation>
    <scope>NUCLEOTIDE SEQUENCE [LARGE SCALE GENOMIC DNA]</scope>
    <source>
        <strain evidence="2 3">DSM 45791</strain>
    </source>
</reference>
<evidence type="ECO:0000313" key="3">
    <source>
        <dbReference type="Proteomes" id="UP000256269"/>
    </source>
</evidence>
<keyword evidence="3" id="KW-1185">Reference proteome</keyword>
<proteinExistence type="predicted"/>
<evidence type="ECO:0000256" key="1">
    <source>
        <dbReference type="SAM" id="MobiDB-lite"/>
    </source>
</evidence>
<dbReference type="OrthoDB" id="3474549at2"/>
<sequence length="174" mass="19475">MDKHQRRELVGSVAAQFDLSADVTYRDLARQVGTVWSNHTGHRVTVRFARLPNEHITGATAVLADGSFLVICVDSQGWHFRLQVLLHEFAHQLLGHKYITLDKRAGLNLLMPNVLPRMAEFIATRTEFSQAEEAEAETVADELLAALTENRSPTQPVPPGTSDNLSRLRETLEH</sequence>
<dbReference type="RefSeq" id="WP_116180903.1">
    <property type="nucleotide sequence ID" value="NZ_CP144376.1"/>
</dbReference>
<dbReference type="EMBL" id="QUNO01000022">
    <property type="protein sequence ID" value="REH31088.1"/>
    <property type="molecule type" value="Genomic_DNA"/>
</dbReference>
<dbReference type="AlphaFoldDB" id="A0A3E0GW48"/>
<accession>A0A3E0GW48</accession>
<name>A0A3E0GW48_9PSEU</name>
<feature type="region of interest" description="Disordered" evidence="1">
    <location>
        <begin position="148"/>
        <end position="174"/>
    </location>
</feature>
<protein>
    <recommendedName>
        <fullName evidence="4">IrrE N-terminal-like domain-containing protein</fullName>
    </recommendedName>
</protein>
<dbReference type="Proteomes" id="UP000256269">
    <property type="component" value="Unassembled WGS sequence"/>
</dbReference>
<gene>
    <name evidence="2" type="ORF">BCF44_122111</name>
</gene>
<evidence type="ECO:0000313" key="2">
    <source>
        <dbReference type="EMBL" id="REH31088.1"/>
    </source>
</evidence>
<evidence type="ECO:0008006" key="4">
    <source>
        <dbReference type="Google" id="ProtNLM"/>
    </source>
</evidence>
<comment type="caution">
    <text evidence="2">The sequence shown here is derived from an EMBL/GenBank/DDBJ whole genome shotgun (WGS) entry which is preliminary data.</text>
</comment>
<organism evidence="2 3">
    <name type="scientific">Kutzneria buriramensis</name>
    <dbReference type="NCBI Taxonomy" id="1045776"/>
    <lineage>
        <taxon>Bacteria</taxon>
        <taxon>Bacillati</taxon>
        <taxon>Actinomycetota</taxon>
        <taxon>Actinomycetes</taxon>
        <taxon>Pseudonocardiales</taxon>
        <taxon>Pseudonocardiaceae</taxon>
        <taxon>Kutzneria</taxon>
    </lineage>
</organism>